<evidence type="ECO:0000313" key="16">
    <source>
        <dbReference type="EMBL" id="RAO72403.1"/>
    </source>
</evidence>
<dbReference type="PANTHER" id="PTHR10218:SF242">
    <property type="entry name" value="GUANINE NUCLEOTIDE-BINDING PROTEIN ALPHA-1 SUBUNIT"/>
    <property type="match status" value="1"/>
</dbReference>
<evidence type="ECO:0000256" key="10">
    <source>
        <dbReference type="ARBA" id="ARBA00023224"/>
    </source>
</evidence>
<dbReference type="FunFam" id="1.10.400.10:FF:000009">
    <property type="entry name" value="Guanine nucleotide-binding protein G(O) subunit alpha"/>
    <property type="match status" value="1"/>
</dbReference>
<feature type="compositionally biased region" description="Basic residues" evidence="14">
    <location>
        <begin position="424"/>
        <end position="435"/>
    </location>
</feature>
<dbReference type="Proteomes" id="UP000249363">
    <property type="component" value="Unassembled WGS sequence"/>
</dbReference>
<keyword evidence="10" id="KW-0807">Transducer</keyword>
<dbReference type="STRING" id="1196081.A0A364L9F4"/>
<keyword evidence="17" id="KW-1185">Reference proteome</keyword>
<keyword evidence="8 13" id="KW-0460">Magnesium</keyword>
<dbReference type="PRINTS" id="PR00318">
    <property type="entry name" value="GPROTEINA"/>
</dbReference>
<dbReference type="AlphaFoldDB" id="A0A364L9F4"/>
<comment type="subunit">
    <text evidence="4">G proteins are composed of 3 units; alpha, beta and gamma. The alpha chain contains the guanine nucleotide binding site.</text>
</comment>
<evidence type="ECO:0000256" key="5">
    <source>
        <dbReference type="ARBA" id="ARBA00022723"/>
    </source>
</evidence>
<evidence type="ECO:0000256" key="12">
    <source>
        <dbReference type="PIRSR" id="PIRSR601019-1"/>
    </source>
</evidence>
<dbReference type="FunFam" id="3.40.50.300:FF:000051">
    <property type="entry name" value="Guanine nucleotide-binding protein subunit alpha"/>
    <property type="match status" value="1"/>
</dbReference>
<feature type="domain" description="Ribosomal protein mS38 C-terminal" evidence="15">
    <location>
        <begin position="722"/>
        <end position="755"/>
    </location>
</feature>
<evidence type="ECO:0000256" key="4">
    <source>
        <dbReference type="ARBA" id="ARBA00011356"/>
    </source>
</evidence>
<feature type="binding site" evidence="12">
    <location>
        <position position="331"/>
    </location>
    <ligand>
        <name>GTP</name>
        <dbReference type="ChEBI" id="CHEBI:37565"/>
    </ligand>
</feature>
<feature type="binding site" evidence="13">
    <location>
        <position position="186"/>
    </location>
    <ligand>
        <name>Mg(2+)</name>
        <dbReference type="ChEBI" id="CHEBI:18420"/>
    </ligand>
</feature>
<dbReference type="InterPro" id="IPR001019">
    <property type="entry name" value="Gprotein_alpha_su"/>
</dbReference>
<keyword evidence="5 13" id="KW-0479">Metal-binding</keyword>
<evidence type="ECO:0000256" key="9">
    <source>
        <dbReference type="ARBA" id="ARBA00023134"/>
    </source>
</evidence>
<dbReference type="Pfam" id="PF00503">
    <property type="entry name" value="G-alpha"/>
    <property type="match status" value="1"/>
</dbReference>
<accession>A0A364L9F4</accession>
<dbReference type="GO" id="GO:0001664">
    <property type="term" value="F:G protein-coupled receptor binding"/>
    <property type="evidence" value="ECO:0007669"/>
    <property type="project" value="InterPro"/>
</dbReference>
<dbReference type="GO" id="GO:0031683">
    <property type="term" value="F:G-protein beta/gamma-subunit complex binding"/>
    <property type="evidence" value="ECO:0007669"/>
    <property type="project" value="InterPro"/>
</dbReference>
<dbReference type="SUPFAM" id="SSF52540">
    <property type="entry name" value="P-loop containing nucleoside triphosphate hydrolases"/>
    <property type="match status" value="1"/>
</dbReference>
<evidence type="ECO:0000256" key="2">
    <source>
        <dbReference type="ARBA" id="ARBA00003069"/>
    </source>
</evidence>
<feature type="binding site" evidence="13">
    <location>
        <position position="50"/>
    </location>
    <ligand>
        <name>Mg(2+)</name>
        <dbReference type="ChEBI" id="CHEBI:18420"/>
    </ligand>
</feature>
<gene>
    <name evidence="16" type="ORF">BHQ10_008415</name>
</gene>
<dbReference type="EMBL" id="MIKG01000019">
    <property type="protein sequence ID" value="RAO72403.1"/>
    <property type="molecule type" value="Genomic_DNA"/>
</dbReference>
<evidence type="ECO:0000256" key="3">
    <source>
        <dbReference type="ARBA" id="ARBA00007976"/>
    </source>
</evidence>
<keyword evidence="7" id="KW-0378">Hydrolase</keyword>
<feature type="compositionally biased region" description="Low complexity" evidence="14">
    <location>
        <begin position="455"/>
        <end position="468"/>
    </location>
</feature>
<dbReference type="GO" id="GO:0046872">
    <property type="term" value="F:metal ion binding"/>
    <property type="evidence" value="ECO:0007669"/>
    <property type="project" value="UniProtKB-KW"/>
</dbReference>
<feature type="compositionally biased region" description="Low complexity" evidence="14">
    <location>
        <begin position="414"/>
        <end position="423"/>
    </location>
</feature>
<keyword evidence="9 12" id="KW-0342">GTP-binding</keyword>
<reference evidence="16 17" key="1">
    <citation type="journal article" date="2017" name="Biotechnol. Biofuels">
        <title>Differential beta-glucosidase expression as a function of carbon source availability in Talaromyces amestolkiae: a genomic and proteomic approach.</title>
        <authorList>
            <person name="de Eugenio L.I."/>
            <person name="Mendez-Liter J.A."/>
            <person name="Nieto-Dominguez M."/>
            <person name="Alonso L."/>
            <person name="Gil-Munoz J."/>
            <person name="Barriuso J."/>
            <person name="Prieto A."/>
            <person name="Martinez M.J."/>
        </authorList>
    </citation>
    <scope>NUCLEOTIDE SEQUENCE [LARGE SCALE GENOMIC DNA]</scope>
    <source>
        <strain evidence="16 17">CIB</strain>
    </source>
</reference>
<evidence type="ECO:0000256" key="6">
    <source>
        <dbReference type="ARBA" id="ARBA00022741"/>
    </source>
</evidence>
<name>A0A364L9F4_TALAM</name>
<dbReference type="OrthoDB" id="5817230at2759"/>
<dbReference type="PRINTS" id="PR01241">
    <property type="entry name" value="GPROTEINAFNG"/>
</dbReference>
<evidence type="ECO:0000256" key="11">
    <source>
        <dbReference type="ARBA" id="ARBA00074402"/>
    </source>
</evidence>
<evidence type="ECO:0000259" key="15">
    <source>
        <dbReference type="SMART" id="SM01155"/>
    </source>
</evidence>
<comment type="caution">
    <text evidence="16">The sequence shown here is derived from an EMBL/GenBank/DDBJ whole genome shotgun (WGS) entry which is preliminary data.</text>
</comment>
<dbReference type="GO" id="GO:0003924">
    <property type="term" value="F:GTPase activity"/>
    <property type="evidence" value="ECO:0007669"/>
    <property type="project" value="InterPro"/>
</dbReference>
<dbReference type="GeneID" id="63797629"/>
<evidence type="ECO:0000256" key="13">
    <source>
        <dbReference type="PIRSR" id="PIRSR601019-2"/>
    </source>
</evidence>
<proteinExistence type="inferred from homology"/>
<dbReference type="InterPro" id="IPR013177">
    <property type="entry name" value="Ribosomal_mS38_C"/>
</dbReference>
<dbReference type="CDD" id="cd00066">
    <property type="entry name" value="G-alpha"/>
    <property type="match status" value="1"/>
</dbReference>
<comment type="cofactor">
    <cofactor evidence="1">
        <name>Mg(2+)</name>
        <dbReference type="ChEBI" id="CHEBI:18420"/>
    </cofactor>
</comment>
<evidence type="ECO:0000256" key="1">
    <source>
        <dbReference type="ARBA" id="ARBA00001946"/>
    </source>
</evidence>
<protein>
    <recommendedName>
        <fullName evidence="11">Guanine nucleotide-binding protein alpha-2 subunit</fullName>
    </recommendedName>
</protein>
<dbReference type="Gene3D" id="3.40.50.300">
    <property type="entry name" value="P-loop containing nucleotide triphosphate hydrolases"/>
    <property type="match status" value="1"/>
</dbReference>
<evidence type="ECO:0000313" key="17">
    <source>
        <dbReference type="Proteomes" id="UP000249363"/>
    </source>
</evidence>
<dbReference type="GO" id="GO:0000750">
    <property type="term" value="P:pheromone-dependent signal transduction involved in conjugation with cellular fusion"/>
    <property type="evidence" value="ECO:0007669"/>
    <property type="project" value="TreeGrafter"/>
</dbReference>
<feature type="binding site" evidence="12">
    <location>
        <begin position="180"/>
        <end position="186"/>
    </location>
    <ligand>
        <name>GTP</name>
        <dbReference type="ChEBI" id="CHEBI:37565"/>
    </ligand>
</feature>
<dbReference type="InterPro" id="IPR011025">
    <property type="entry name" value="GproteinA_insert"/>
</dbReference>
<dbReference type="SMART" id="SM00275">
    <property type="entry name" value="G_alpha"/>
    <property type="match status" value="1"/>
</dbReference>
<dbReference type="InterPro" id="IPR027417">
    <property type="entry name" value="P-loop_NTPase"/>
</dbReference>
<dbReference type="InterPro" id="IPR002975">
    <property type="entry name" value="Fungi_Gprotein_alpha"/>
</dbReference>
<feature type="region of interest" description="Disordered" evidence="14">
    <location>
        <begin position="414"/>
        <end position="494"/>
    </location>
</feature>
<dbReference type="GO" id="GO:0005525">
    <property type="term" value="F:GTP binding"/>
    <property type="evidence" value="ECO:0007669"/>
    <property type="project" value="UniProtKB-KW"/>
</dbReference>
<evidence type="ECO:0000256" key="7">
    <source>
        <dbReference type="ARBA" id="ARBA00022801"/>
    </source>
</evidence>
<dbReference type="RefSeq" id="XP_040736917.1">
    <property type="nucleotide sequence ID" value="XM_040881218.1"/>
</dbReference>
<dbReference type="Gene3D" id="1.10.400.10">
    <property type="entry name" value="GI Alpha 1, domain 2-like"/>
    <property type="match status" value="1"/>
</dbReference>
<dbReference type="PANTHER" id="PTHR10218">
    <property type="entry name" value="GTP-BINDING PROTEIN ALPHA SUBUNIT"/>
    <property type="match status" value="1"/>
</dbReference>
<dbReference type="GO" id="GO:0005834">
    <property type="term" value="C:heterotrimeric G-protein complex"/>
    <property type="evidence" value="ECO:0007669"/>
    <property type="project" value="InterPro"/>
</dbReference>
<dbReference type="GO" id="GO:0005737">
    <property type="term" value="C:cytoplasm"/>
    <property type="evidence" value="ECO:0007669"/>
    <property type="project" value="TreeGrafter"/>
</dbReference>
<sequence length="756" mass="84184">MGCMNSKVEADDKEAARVNAGIEKQIRNDKKTYDRTVKMLLLGAGESGKSTIIKQMRIIHSGGFPDDERRQNRAVIYSNLVVAFKVLMDIMQTQKIEFEKESNKPLGDLLAKTEADVDTDEAFTDIEIKEAMTELWSDGGVQQAVARGHEFALHDNLHYFFNSLDRLFTPGWLPDNQDMLHSRLRTTGITETLFELGQLNFRMMDVGGQRSERKKWIHCFEGVQCLLFMVALSGYDQSLLEDQNANQMHEAMMLFESLANGEWFKRKPIMLFLNKMDLFKTKLPLSPINKHFPDYSGSATDFDTAAKYFADRFRSINRMPDREIYIHYTNATDTTLLKATMDSPNSVTRFRLFASPTRLQRFNLTEYSVWSILRGTYFSVMLSSSLRRAVRTTTSSHSATAAIVAFPNLLVPSASTSTTTSTSRQRRGVTQHQRRYSSSSKPPVPPNDGSRPIDASSSSQQAPANPSAGRKVKESQGRKAGAGAAGDTTKSRQSSAALLNLPSVPSTQDTPIEDIKVASFFSVHRPISVSAPVPPTSTEKAFNAIFEANKSRRGTRAADVINTLTSAVASMEHAMHGQNPQNSLRHAVTQASVSNAEPAGRVIHLDEVSEEELHSSIAEFASRLTPFQPPPAPEPFNPDEITLIESSAELANADADPEADIRTYSTVLTIRETAYADGQRTIETSLSPLVPSEETAAIDEPAVGGGVGGKSYIERTVNRRMYTISVRRQRKLKMKKHKFKKLLRKTRTLRRKLDKA</sequence>
<dbReference type="PROSITE" id="PS51882">
    <property type="entry name" value="G_ALPHA"/>
    <property type="match status" value="1"/>
</dbReference>
<evidence type="ECO:0000256" key="14">
    <source>
        <dbReference type="SAM" id="MobiDB-lite"/>
    </source>
</evidence>
<feature type="binding site" evidence="12">
    <location>
        <begin position="205"/>
        <end position="209"/>
    </location>
    <ligand>
        <name>GTP</name>
        <dbReference type="ChEBI" id="CHEBI:37565"/>
    </ligand>
</feature>
<feature type="binding site" evidence="12">
    <location>
        <begin position="274"/>
        <end position="277"/>
    </location>
    <ligand>
        <name>GTP</name>
        <dbReference type="ChEBI" id="CHEBI:37565"/>
    </ligand>
</feature>
<dbReference type="GO" id="GO:0007186">
    <property type="term" value="P:G protein-coupled receptor signaling pathway"/>
    <property type="evidence" value="ECO:0007669"/>
    <property type="project" value="InterPro"/>
</dbReference>
<comment type="similarity">
    <text evidence="3">Belongs to the G-alpha family. G(q) subfamily.</text>
</comment>
<comment type="function">
    <text evidence="2">Guanine nucleotide-binding proteins (G proteins) are involved as modulators or transducers in various transmembrane signaling systems.</text>
</comment>
<organism evidence="16 17">
    <name type="scientific">Talaromyces amestolkiae</name>
    <dbReference type="NCBI Taxonomy" id="1196081"/>
    <lineage>
        <taxon>Eukaryota</taxon>
        <taxon>Fungi</taxon>
        <taxon>Dikarya</taxon>
        <taxon>Ascomycota</taxon>
        <taxon>Pezizomycotina</taxon>
        <taxon>Eurotiomycetes</taxon>
        <taxon>Eurotiomycetidae</taxon>
        <taxon>Eurotiales</taxon>
        <taxon>Trichocomaceae</taxon>
        <taxon>Talaromyces</taxon>
        <taxon>Talaromyces sect. Talaromyces</taxon>
    </lineage>
</organism>
<feature type="binding site" evidence="12">
    <location>
        <begin position="46"/>
        <end position="51"/>
    </location>
    <ligand>
        <name>GTP</name>
        <dbReference type="ChEBI" id="CHEBI:37565"/>
    </ligand>
</feature>
<dbReference type="Pfam" id="PF08213">
    <property type="entry name" value="COX24_C"/>
    <property type="match status" value="1"/>
</dbReference>
<evidence type="ECO:0000256" key="8">
    <source>
        <dbReference type="ARBA" id="ARBA00022842"/>
    </source>
</evidence>
<dbReference type="SUPFAM" id="SSF47895">
    <property type="entry name" value="Transducin (alpha subunit), insertion domain"/>
    <property type="match status" value="1"/>
</dbReference>
<keyword evidence="6 12" id="KW-0547">Nucleotide-binding</keyword>
<dbReference type="SMART" id="SM01155">
    <property type="entry name" value="DUF1713"/>
    <property type="match status" value="1"/>
</dbReference>